<keyword evidence="3 7" id="KW-1133">Transmembrane helix</keyword>
<evidence type="ECO:0000256" key="1">
    <source>
        <dbReference type="ARBA" id="ARBA00004141"/>
    </source>
</evidence>
<dbReference type="AlphaFoldDB" id="A0AAN7URY9"/>
<dbReference type="InterPro" id="IPR049326">
    <property type="entry name" value="Rhodopsin_dom_fungi"/>
</dbReference>
<dbReference type="Proteomes" id="UP001305414">
    <property type="component" value="Unassembled WGS sequence"/>
</dbReference>
<proteinExistence type="inferred from homology"/>
<reference evidence="9 10" key="1">
    <citation type="submission" date="2023-10" db="EMBL/GenBank/DDBJ databases">
        <title>Draft genome sequence of Xylaria bambusicola isolate GMP-LS, the root and basal stem rot pathogen of sugarcane in Indonesia.</title>
        <authorList>
            <person name="Selvaraj P."/>
            <person name="Muralishankar V."/>
            <person name="Muruganantham S."/>
            <person name="Sp S."/>
            <person name="Haryani S."/>
            <person name="Lau K.J.X."/>
            <person name="Naqvi N.I."/>
        </authorList>
    </citation>
    <scope>NUCLEOTIDE SEQUENCE [LARGE SCALE GENOMIC DNA]</scope>
    <source>
        <strain evidence="9">GMP-LS</strain>
    </source>
</reference>
<evidence type="ECO:0000256" key="2">
    <source>
        <dbReference type="ARBA" id="ARBA00022692"/>
    </source>
</evidence>
<dbReference type="PANTHER" id="PTHR33048">
    <property type="entry name" value="PTH11-LIKE INTEGRAL MEMBRANE PROTEIN (AFU_ORTHOLOGUE AFUA_5G11245)"/>
    <property type="match status" value="1"/>
</dbReference>
<feature type="transmembrane region" description="Helical" evidence="7">
    <location>
        <begin position="115"/>
        <end position="133"/>
    </location>
</feature>
<evidence type="ECO:0000259" key="8">
    <source>
        <dbReference type="Pfam" id="PF20684"/>
    </source>
</evidence>
<dbReference type="EMBL" id="JAWHQM010000042">
    <property type="protein sequence ID" value="KAK5634528.1"/>
    <property type="molecule type" value="Genomic_DNA"/>
</dbReference>
<dbReference type="PANTHER" id="PTHR33048:SF47">
    <property type="entry name" value="INTEGRAL MEMBRANE PROTEIN-RELATED"/>
    <property type="match status" value="1"/>
</dbReference>
<evidence type="ECO:0000256" key="6">
    <source>
        <dbReference type="SAM" id="MobiDB-lite"/>
    </source>
</evidence>
<evidence type="ECO:0000313" key="9">
    <source>
        <dbReference type="EMBL" id="KAK5634528.1"/>
    </source>
</evidence>
<feature type="domain" description="Rhodopsin" evidence="8">
    <location>
        <begin position="58"/>
        <end position="305"/>
    </location>
</feature>
<name>A0AAN7URY9_9PEZI</name>
<evidence type="ECO:0000256" key="5">
    <source>
        <dbReference type="ARBA" id="ARBA00038359"/>
    </source>
</evidence>
<feature type="region of interest" description="Disordered" evidence="6">
    <location>
        <begin position="367"/>
        <end position="393"/>
    </location>
</feature>
<evidence type="ECO:0000313" key="10">
    <source>
        <dbReference type="Proteomes" id="UP001305414"/>
    </source>
</evidence>
<protein>
    <recommendedName>
        <fullName evidence="8">Rhodopsin domain-containing protein</fullName>
    </recommendedName>
</protein>
<evidence type="ECO:0000256" key="7">
    <source>
        <dbReference type="SAM" id="Phobius"/>
    </source>
</evidence>
<dbReference type="GO" id="GO:0016020">
    <property type="term" value="C:membrane"/>
    <property type="evidence" value="ECO:0007669"/>
    <property type="project" value="UniProtKB-SubCell"/>
</dbReference>
<keyword evidence="4 7" id="KW-0472">Membrane</keyword>
<evidence type="ECO:0000256" key="3">
    <source>
        <dbReference type="ARBA" id="ARBA00022989"/>
    </source>
</evidence>
<dbReference type="InterPro" id="IPR052337">
    <property type="entry name" value="SAT4-like"/>
</dbReference>
<feature type="transmembrane region" description="Helical" evidence="7">
    <location>
        <begin position="40"/>
        <end position="62"/>
    </location>
</feature>
<keyword evidence="10" id="KW-1185">Reference proteome</keyword>
<comment type="caution">
    <text evidence="9">The sequence shown here is derived from an EMBL/GenBank/DDBJ whole genome shotgun (WGS) entry which is preliminary data.</text>
</comment>
<feature type="transmembrane region" description="Helical" evidence="7">
    <location>
        <begin position="154"/>
        <end position="179"/>
    </location>
</feature>
<dbReference type="Pfam" id="PF20684">
    <property type="entry name" value="Fung_rhodopsin"/>
    <property type="match status" value="1"/>
</dbReference>
<feature type="transmembrane region" description="Helical" evidence="7">
    <location>
        <begin position="287"/>
        <end position="309"/>
    </location>
</feature>
<comment type="subcellular location">
    <subcellularLocation>
        <location evidence="1">Membrane</location>
        <topology evidence="1">Multi-pass membrane protein</topology>
    </subcellularLocation>
</comment>
<organism evidence="9 10">
    <name type="scientific">Xylaria bambusicola</name>
    <dbReference type="NCBI Taxonomy" id="326684"/>
    <lineage>
        <taxon>Eukaryota</taxon>
        <taxon>Fungi</taxon>
        <taxon>Dikarya</taxon>
        <taxon>Ascomycota</taxon>
        <taxon>Pezizomycotina</taxon>
        <taxon>Sordariomycetes</taxon>
        <taxon>Xylariomycetidae</taxon>
        <taxon>Xylariales</taxon>
        <taxon>Xylariaceae</taxon>
        <taxon>Xylaria</taxon>
    </lineage>
</organism>
<feature type="transmembrane region" description="Helical" evidence="7">
    <location>
        <begin position="249"/>
        <end position="267"/>
    </location>
</feature>
<evidence type="ECO:0000256" key="4">
    <source>
        <dbReference type="ARBA" id="ARBA00023136"/>
    </source>
</evidence>
<feature type="transmembrane region" description="Helical" evidence="7">
    <location>
        <begin position="199"/>
        <end position="219"/>
    </location>
</feature>
<gene>
    <name evidence="9" type="ORF">RRF57_010242</name>
</gene>
<accession>A0AAN7URY9</accession>
<sequence length="437" mass="48872">MGSNSMNQPLPEEVILKQPALPPPAGAIPNFTNPPNENGLAIAVITVTVTICTVSGLIRAYSRIYCVKKVRIEDYLGLLSYAFYLGATGILARISSEPALFVHQYNLHLLDLERFIYLYVLSTILYCFTLMFVKAAMLLEWIRIFVPGYAHNTFWWICCIMIIANSALYIATIVTINFICIPRERIWRRWIPGTCINITAFNIFISGFNLIFDILILLLPHRLIWKLALTPKQKIGVSFVFSVGILKRYLLIIFHVSACVSAAGRLASSISMGYTRDLTYAYSRHLLWGLAENTSALLVFCVPAIPLAFRGINPVATFCETLRSRAKQLVRLHSSIRASASSWPNDISRDISDGEWRENSQIELKHTGVEGSDSSEANAHHPIQDPGSDVDEFEGNARYTGRGILRTTEIDITTIEAHNGMAIRDTEAKGECNFVCS</sequence>
<keyword evidence="2 7" id="KW-0812">Transmembrane</keyword>
<comment type="similarity">
    <text evidence="5">Belongs to the SAT4 family.</text>
</comment>